<dbReference type="HOGENOM" id="CLU_043725_2_2_10"/>
<dbReference type="InterPro" id="IPR005129">
    <property type="entry name" value="GTPase_ArgK"/>
</dbReference>
<dbReference type="GO" id="GO:0003924">
    <property type="term" value="F:GTPase activity"/>
    <property type="evidence" value="ECO:0007669"/>
    <property type="project" value="InterPro"/>
</dbReference>
<dbReference type="NCBIfam" id="TIGR00750">
    <property type="entry name" value="lao"/>
    <property type="match status" value="1"/>
</dbReference>
<dbReference type="GO" id="GO:0005525">
    <property type="term" value="F:GTP binding"/>
    <property type="evidence" value="ECO:0007669"/>
    <property type="project" value="InterPro"/>
</dbReference>
<dbReference type="PANTHER" id="PTHR23408">
    <property type="entry name" value="METHYLMALONYL-COA MUTASE"/>
    <property type="match status" value="1"/>
</dbReference>
<comment type="similarity">
    <text evidence="1">Belongs to the SIMIBI class G3E GTPase family. ArgK/MeaB subfamily.</text>
</comment>
<dbReference type="EMBL" id="CP003281">
    <property type="protein sequence ID" value="AFL82674.1"/>
    <property type="molecule type" value="Genomic_DNA"/>
</dbReference>
<dbReference type="PATRIC" id="fig|866536.3.peg.2"/>
<dbReference type="InterPro" id="IPR027417">
    <property type="entry name" value="P-loop_NTPase"/>
</dbReference>
<proteinExistence type="inferred from homology"/>
<keyword evidence="3" id="KW-1185">Reference proteome</keyword>
<gene>
    <name evidence="2" type="ordered locus">Belba_0002</name>
</gene>
<dbReference type="Gene3D" id="1.10.287.130">
    <property type="match status" value="1"/>
</dbReference>
<organism evidence="2 3">
    <name type="scientific">Belliella baltica (strain DSM 15883 / CIP 108006 / LMG 21964 / BA134)</name>
    <dbReference type="NCBI Taxonomy" id="866536"/>
    <lineage>
        <taxon>Bacteria</taxon>
        <taxon>Pseudomonadati</taxon>
        <taxon>Bacteroidota</taxon>
        <taxon>Cytophagia</taxon>
        <taxon>Cytophagales</taxon>
        <taxon>Cyclobacteriaceae</taxon>
        <taxon>Belliella</taxon>
    </lineage>
</organism>
<reference evidence="3" key="1">
    <citation type="submission" date="2012-06" db="EMBL/GenBank/DDBJ databases">
        <title>The complete genome of Belliella baltica DSM 15883.</title>
        <authorList>
            <person name="Lucas S."/>
            <person name="Copeland A."/>
            <person name="Lapidus A."/>
            <person name="Goodwin L."/>
            <person name="Pitluck S."/>
            <person name="Peters L."/>
            <person name="Mikhailova N."/>
            <person name="Davenport K."/>
            <person name="Kyrpides N."/>
            <person name="Mavromatis K."/>
            <person name="Pagani I."/>
            <person name="Ivanova N."/>
            <person name="Ovchinnikova G."/>
            <person name="Zeytun A."/>
            <person name="Detter J.C."/>
            <person name="Han C."/>
            <person name="Land M."/>
            <person name="Hauser L."/>
            <person name="Markowitz V."/>
            <person name="Cheng J.-F."/>
            <person name="Hugenholtz P."/>
            <person name="Woyke T."/>
            <person name="Wu D."/>
            <person name="Tindall B."/>
            <person name="Pomrenke H."/>
            <person name="Brambilla E."/>
            <person name="Klenk H.-P."/>
            <person name="Eisen J.A."/>
        </authorList>
    </citation>
    <scope>NUCLEOTIDE SEQUENCE [LARGE SCALE GENOMIC DNA]</scope>
    <source>
        <strain evidence="3">DSM 15883 / CIP 108006 / LMG 21964 / BA134</strain>
    </source>
</reference>
<dbReference type="GO" id="GO:0005737">
    <property type="term" value="C:cytoplasm"/>
    <property type="evidence" value="ECO:0007669"/>
    <property type="project" value="TreeGrafter"/>
</dbReference>
<evidence type="ECO:0000256" key="1">
    <source>
        <dbReference type="ARBA" id="ARBA00009625"/>
    </source>
</evidence>
<dbReference type="SUPFAM" id="SSF52540">
    <property type="entry name" value="P-loop containing nucleoside triphosphate hydrolases"/>
    <property type="match status" value="1"/>
</dbReference>
<dbReference type="NCBIfam" id="NF006958">
    <property type="entry name" value="PRK09435.1"/>
    <property type="match status" value="1"/>
</dbReference>
<protein>
    <submittedName>
        <fullName evidence="2">Methylmalonyl-CoA mutase metallochaperone MeaB</fullName>
    </submittedName>
</protein>
<evidence type="ECO:0000313" key="2">
    <source>
        <dbReference type="EMBL" id="AFL82674.1"/>
    </source>
</evidence>
<dbReference type="Gene3D" id="1.20.5.170">
    <property type="match status" value="1"/>
</dbReference>
<dbReference type="PANTHER" id="PTHR23408:SF3">
    <property type="entry name" value="METHYLMALONIC ACIDURIA TYPE A PROTEIN, MITOCHONDRIAL"/>
    <property type="match status" value="1"/>
</dbReference>
<dbReference type="KEGG" id="bbd:Belba_0002"/>
<dbReference type="AlphaFoldDB" id="I3Z0A6"/>
<dbReference type="STRING" id="866536.Belba_0002"/>
<dbReference type="eggNOG" id="COG1703">
    <property type="taxonomic scope" value="Bacteria"/>
</dbReference>
<dbReference type="Proteomes" id="UP000006050">
    <property type="component" value="Chromosome"/>
</dbReference>
<sequence length="334" mass="36828">MKKRNRHSAQVYIDGVLTGDRVILSQAITLVESALSSDQMLAEEVMSAVLPNTGKSVRIGITGVPGVGKSTFIERFGQLVLEQGLKLAVLAVDPSSQSSRGSILGDKTRMEVLSMDKRAYIRPSPSGTTLGGVSARTREAMLLCEAAGFDVIFIETVGVGQSEIAVKGMVDFFLLLMLAGAGDELQGIKKGIIEMCDALIINKADGENREAAKRAKREYANALHLFPARENSWLPQVLTCSGLEGDGLESIWEMIETYKNKMISNGFFEANRAEQRVRWMHDHIGYLLESSFYQNEVIERSIQEELLEIKSGNVSAIKKARELVQIFMNQIRPE</sequence>
<evidence type="ECO:0000313" key="3">
    <source>
        <dbReference type="Proteomes" id="UP000006050"/>
    </source>
</evidence>
<dbReference type="RefSeq" id="WP_014770692.1">
    <property type="nucleotide sequence ID" value="NC_018010.1"/>
</dbReference>
<dbReference type="CDD" id="cd03114">
    <property type="entry name" value="MMAA-like"/>
    <property type="match status" value="1"/>
</dbReference>
<dbReference type="Pfam" id="PF03308">
    <property type="entry name" value="MeaB"/>
    <property type="match status" value="1"/>
</dbReference>
<accession>I3Z0A6</accession>
<dbReference type="Gene3D" id="3.40.50.300">
    <property type="entry name" value="P-loop containing nucleotide triphosphate hydrolases"/>
    <property type="match status" value="1"/>
</dbReference>
<name>I3Z0A6_BELBD</name>